<dbReference type="Proteomes" id="UP000533724">
    <property type="component" value="Unassembled WGS sequence"/>
</dbReference>
<accession>A0A7W6UJG5</accession>
<proteinExistence type="predicted"/>
<gene>
    <name evidence="1" type="ORF">GGE15_002423</name>
</gene>
<comment type="caution">
    <text evidence="1">The sequence shown here is derived from an EMBL/GenBank/DDBJ whole genome shotgun (WGS) entry which is preliminary data.</text>
</comment>
<dbReference type="AlphaFoldDB" id="A0A7W6UJG5"/>
<organism evidence="1 2">
    <name type="scientific">Rhizobium esperanzae</name>
    <dbReference type="NCBI Taxonomy" id="1967781"/>
    <lineage>
        <taxon>Bacteria</taxon>
        <taxon>Pseudomonadati</taxon>
        <taxon>Pseudomonadota</taxon>
        <taxon>Alphaproteobacteria</taxon>
        <taxon>Hyphomicrobiales</taxon>
        <taxon>Rhizobiaceae</taxon>
        <taxon>Rhizobium/Agrobacterium group</taxon>
        <taxon>Rhizobium</taxon>
    </lineage>
</organism>
<protein>
    <recommendedName>
        <fullName evidence="3">Type I secretion protein</fullName>
    </recommendedName>
</protein>
<evidence type="ECO:0000313" key="1">
    <source>
        <dbReference type="EMBL" id="MBB4439166.1"/>
    </source>
</evidence>
<sequence>MTTTPRLTAGATKADRHLEWEGRTMHIEKISEIIAHFIGLFEMTTDEMRLRTNYAEGAGPGADGPALPDQDAFTAAFSSDLQLKDYDPGINYKSGSYEIEFGPARHFGRVFEESIEKLAAIAGKDIPLPHFGDPTDIVLTDKPELTVFAGPGSAISHVLQVNALYDDDYLDMTDGVHAPRDTSFVIERLADFSTKAEIFTPFASLHRTDTYDGALKIAEDLKSYIQNAQNTEDSGANSLGTDAPHAFVRLDPEVNGPVYVNGEIETDIPILDDFLPDRGLAELKEEPDDTQTSIEQDEPSGNSLEVTAGANVVVNVASVIHTGVITSVTAVMGNYHQIDAVSQAFVYSDNDEIASALRSSGHSAEEAGTIAKNIAVFEQSTFEASSHAEPDSADPTFPNNWRVSVIDGDVSFVQWIEQYQFVTDNDTMTVTTSGSEATVLTGGNTSINFSSFFQMGLQYDLVIIGGNVLDINSITQVSLLYDNDWVRAEGDLDPGADIQTGNNLIWNFASIHNVGTGGPFEAMPDYMIDAQKAIEDRDPNMPEGLSFDANFQGYAGLNVLYITGNLYDMTIIKQVSILGDSDDVTQAASTILENNPDATVTIDTGSNAVVNIAEIVDYDSFGQTTYLAGQLYSDAILIQGGLVEHDTTQPQPADDRLANEVIAFLDNDDPAGGDCADGVINAGHDYSWSSTHPADVMQAMVA</sequence>
<evidence type="ECO:0000313" key="2">
    <source>
        <dbReference type="Proteomes" id="UP000533724"/>
    </source>
</evidence>
<dbReference type="EMBL" id="JACIHI010000004">
    <property type="protein sequence ID" value="MBB4439166.1"/>
    <property type="molecule type" value="Genomic_DNA"/>
</dbReference>
<evidence type="ECO:0008006" key="3">
    <source>
        <dbReference type="Google" id="ProtNLM"/>
    </source>
</evidence>
<reference evidence="1 2" key="1">
    <citation type="submission" date="2020-08" db="EMBL/GenBank/DDBJ databases">
        <title>Genomic Encyclopedia of Type Strains, Phase IV (KMG-V): Genome sequencing to study the core and pangenomes of soil and plant-associated prokaryotes.</title>
        <authorList>
            <person name="Whitman W."/>
        </authorList>
    </citation>
    <scope>NUCLEOTIDE SEQUENCE [LARGE SCALE GENOMIC DNA]</scope>
    <source>
        <strain evidence="1 2">SEMIA 414</strain>
    </source>
</reference>
<name>A0A7W6UJG5_9HYPH</name>